<evidence type="ECO:0000313" key="2">
    <source>
        <dbReference type="Proteomes" id="UP000693970"/>
    </source>
</evidence>
<dbReference type="AlphaFoldDB" id="A0A9K3Q150"/>
<reference evidence="1" key="2">
    <citation type="submission" date="2021-04" db="EMBL/GenBank/DDBJ databases">
        <authorList>
            <person name="Podell S."/>
        </authorList>
    </citation>
    <scope>NUCLEOTIDE SEQUENCE</scope>
    <source>
        <strain evidence="1">Hildebrandi</strain>
    </source>
</reference>
<sequence length="396" mass="44497">MRSCWNNQALADTAADVNAEMADSNNCRYWLYKNDPNWAVTDIRPPEDGEDGENVYHAFAAKWREYCRGYSVGRHSEESMCSFVEHNRNPDAVNTITSIHAFGRNASLNLTEEMRELWDRIPPKVQYRKDALFTFKLWVVNCLTPESNLRSRYATMTDRLAEVTLLQRIMHKATTINEEGQQVTFVFGLPIDVPIEPAIREEDLRAVVSTEMHRGLFQNIFGQSVGSPIRWPPTLACSSAGPVDCFLASAPHLADTCCSLGDNEDTSAMVESFFSWEDPKRGRLELEESGLVLTVSCGEATSAMVDTSGCFRSATVKCFFGWEDPRRRRLELEESGMVLTVSCGEATSAMVDTGGCFRSATVECFFGWEDPRRQRLELEESGMVLTVSCGEGHLPW</sequence>
<gene>
    <name evidence="1" type="ORF">IV203_030273</name>
</gene>
<dbReference type="EMBL" id="JAGRRH010000007">
    <property type="protein sequence ID" value="KAG7367602.1"/>
    <property type="molecule type" value="Genomic_DNA"/>
</dbReference>
<keyword evidence="2" id="KW-1185">Reference proteome</keyword>
<protein>
    <submittedName>
        <fullName evidence="1">Uncharacterized protein</fullName>
    </submittedName>
</protein>
<organism evidence="1 2">
    <name type="scientific">Nitzschia inconspicua</name>
    <dbReference type="NCBI Taxonomy" id="303405"/>
    <lineage>
        <taxon>Eukaryota</taxon>
        <taxon>Sar</taxon>
        <taxon>Stramenopiles</taxon>
        <taxon>Ochrophyta</taxon>
        <taxon>Bacillariophyta</taxon>
        <taxon>Bacillariophyceae</taxon>
        <taxon>Bacillariophycidae</taxon>
        <taxon>Bacillariales</taxon>
        <taxon>Bacillariaceae</taxon>
        <taxon>Nitzschia</taxon>
    </lineage>
</organism>
<accession>A0A9K3Q150</accession>
<comment type="caution">
    <text evidence="1">The sequence shown here is derived from an EMBL/GenBank/DDBJ whole genome shotgun (WGS) entry which is preliminary data.</text>
</comment>
<proteinExistence type="predicted"/>
<reference evidence="1" key="1">
    <citation type="journal article" date="2021" name="Sci. Rep.">
        <title>Diploid genomic architecture of Nitzschia inconspicua, an elite biomass production diatom.</title>
        <authorList>
            <person name="Oliver A."/>
            <person name="Podell S."/>
            <person name="Pinowska A."/>
            <person name="Traller J.C."/>
            <person name="Smith S.R."/>
            <person name="McClure R."/>
            <person name="Beliaev A."/>
            <person name="Bohutskyi P."/>
            <person name="Hill E.A."/>
            <person name="Rabines A."/>
            <person name="Zheng H."/>
            <person name="Allen L.Z."/>
            <person name="Kuo A."/>
            <person name="Grigoriev I.V."/>
            <person name="Allen A.E."/>
            <person name="Hazlebeck D."/>
            <person name="Allen E.E."/>
        </authorList>
    </citation>
    <scope>NUCLEOTIDE SEQUENCE</scope>
    <source>
        <strain evidence="1">Hildebrandi</strain>
    </source>
</reference>
<evidence type="ECO:0000313" key="1">
    <source>
        <dbReference type="EMBL" id="KAG7367602.1"/>
    </source>
</evidence>
<name>A0A9K3Q150_9STRA</name>
<dbReference type="Proteomes" id="UP000693970">
    <property type="component" value="Unassembled WGS sequence"/>
</dbReference>